<feature type="domain" description="F-box associated beta-propeller type 1" evidence="1">
    <location>
        <begin position="1"/>
        <end position="98"/>
    </location>
</feature>
<reference evidence="2 3" key="1">
    <citation type="submission" date="2024-04" db="EMBL/GenBank/DDBJ databases">
        <title>Genome assembly C_amara_ONT_v2.</title>
        <authorList>
            <person name="Yant L."/>
            <person name="Moore C."/>
            <person name="Slenker M."/>
        </authorList>
    </citation>
    <scope>NUCLEOTIDE SEQUENCE [LARGE SCALE GENOMIC DNA]</scope>
    <source>
        <tissue evidence="2">Leaf</tissue>
    </source>
</reference>
<keyword evidence="3" id="KW-1185">Reference proteome</keyword>
<dbReference type="EMBL" id="JBANAX010000265">
    <property type="protein sequence ID" value="KAL1216443.1"/>
    <property type="molecule type" value="Genomic_DNA"/>
</dbReference>
<dbReference type="AlphaFoldDB" id="A0ABD1BCS8"/>
<name>A0ABD1BCS8_CARAN</name>
<sequence length="104" mass="12047">MKIWVTTKIEPFSVSWSNFLTVDIITPLGFKYFAGSFFIDQEKKLAVLFDISRHHFRRCNIACIIGENGYLRKMDLGETHLWYCHPHVHSYAPSLVQISQGLEG</sequence>
<evidence type="ECO:0000259" key="1">
    <source>
        <dbReference type="Pfam" id="PF07734"/>
    </source>
</evidence>
<evidence type="ECO:0000313" key="2">
    <source>
        <dbReference type="EMBL" id="KAL1216443.1"/>
    </source>
</evidence>
<gene>
    <name evidence="2" type="ORF">V5N11_026373</name>
</gene>
<comment type="caution">
    <text evidence="2">The sequence shown here is derived from an EMBL/GenBank/DDBJ whole genome shotgun (WGS) entry which is preliminary data.</text>
</comment>
<organism evidence="2 3">
    <name type="scientific">Cardamine amara subsp. amara</name>
    <dbReference type="NCBI Taxonomy" id="228776"/>
    <lineage>
        <taxon>Eukaryota</taxon>
        <taxon>Viridiplantae</taxon>
        <taxon>Streptophyta</taxon>
        <taxon>Embryophyta</taxon>
        <taxon>Tracheophyta</taxon>
        <taxon>Spermatophyta</taxon>
        <taxon>Magnoliopsida</taxon>
        <taxon>eudicotyledons</taxon>
        <taxon>Gunneridae</taxon>
        <taxon>Pentapetalae</taxon>
        <taxon>rosids</taxon>
        <taxon>malvids</taxon>
        <taxon>Brassicales</taxon>
        <taxon>Brassicaceae</taxon>
        <taxon>Cardamineae</taxon>
        <taxon>Cardamine</taxon>
    </lineage>
</organism>
<proteinExistence type="predicted"/>
<dbReference type="Pfam" id="PF07734">
    <property type="entry name" value="FBA_1"/>
    <property type="match status" value="1"/>
</dbReference>
<dbReference type="Proteomes" id="UP001558713">
    <property type="component" value="Unassembled WGS sequence"/>
</dbReference>
<accession>A0ABD1BCS8</accession>
<dbReference type="InterPro" id="IPR006527">
    <property type="entry name" value="F-box-assoc_dom_typ1"/>
</dbReference>
<evidence type="ECO:0000313" key="3">
    <source>
        <dbReference type="Proteomes" id="UP001558713"/>
    </source>
</evidence>
<protein>
    <submittedName>
        <fullName evidence="2">F-box protein</fullName>
    </submittedName>
</protein>